<dbReference type="EMBL" id="CAKOGL010000026">
    <property type="protein sequence ID" value="CAH2104011.1"/>
    <property type="molecule type" value="Genomic_DNA"/>
</dbReference>
<feature type="region of interest" description="Disordered" evidence="1">
    <location>
        <begin position="76"/>
        <end position="200"/>
    </location>
</feature>
<feature type="compositionally biased region" description="Basic and acidic residues" evidence="1">
    <location>
        <begin position="88"/>
        <end position="105"/>
    </location>
</feature>
<evidence type="ECO:0000313" key="2">
    <source>
        <dbReference type="EMBL" id="CAH2104011.1"/>
    </source>
</evidence>
<feature type="region of interest" description="Disordered" evidence="1">
    <location>
        <begin position="52"/>
        <end position="71"/>
    </location>
</feature>
<feature type="compositionally biased region" description="Basic and acidic residues" evidence="1">
    <location>
        <begin position="191"/>
        <end position="200"/>
    </location>
</feature>
<accession>A0AAU9UWV6</accession>
<keyword evidence="3" id="KW-1185">Reference proteome</keyword>
<feature type="compositionally biased region" description="Basic and acidic residues" evidence="1">
    <location>
        <begin position="154"/>
        <end position="174"/>
    </location>
</feature>
<evidence type="ECO:0000256" key="1">
    <source>
        <dbReference type="SAM" id="MobiDB-lite"/>
    </source>
</evidence>
<organism evidence="2 3">
    <name type="scientific">Euphydryas editha</name>
    <name type="common">Edith's checkerspot</name>
    <dbReference type="NCBI Taxonomy" id="104508"/>
    <lineage>
        <taxon>Eukaryota</taxon>
        <taxon>Metazoa</taxon>
        <taxon>Ecdysozoa</taxon>
        <taxon>Arthropoda</taxon>
        <taxon>Hexapoda</taxon>
        <taxon>Insecta</taxon>
        <taxon>Pterygota</taxon>
        <taxon>Neoptera</taxon>
        <taxon>Endopterygota</taxon>
        <taxon>Lepidoptera</taxon>
        <taxon>Glossata</taxon>
        <taxon>Ditrysia</taxon>
        <taxon>Papilionoidea</taxon>
        <taxon>Nymphalidae</taxon>
        <taxon>Nymphalinae</taxon>
        <taxon>Euphydryas</taxon>
    </lineage>
</organism>
<proteinExistence type="predicted"/>
<feature type="compositionally biased region" description="Basic and acidic residues" evidence="1">
    <location>
        <begin position="112"/>
        <end position="125"/>
    </location>
</feature>
<sequence length="200" mass="22089">MADMMLVMKQFSISHVSDFLFKKYSFLDFRILNRFDDRHLQVSDTQVRVHLPPPPAPPPSGAAPTAGATHRTAKIESVGCGAGSNGDESVKRRSGVRETDGDETHTGASVRVRAERDGRGREGRRCQLLSPGGQLPHYPLPPRARPRAAQHAVAPERFESLRGSRRLAATDRLRRPTPAPYRASCTGLAPDRAREYETVK</sequence>
<reference evidence="2" key="1">
    <citation type="submission" date="2022-03" db="EMBL/GenBank/DDBJ databases">
        <authorList>
            <person name="Tunstrom K."/>
        </authorList>
    </citation>
    <scope>NUCLEOTIDE SEQUENCE</scope>
</reference>
<feature type="compositionally biased region" description="Pro residues" evidence="1">
    <location>
        <begin position="52"/>
        <end position="61"/>
    </location>
</feature>
<dbReference type="AlphaFoldDB" id="A0AAU9UWV6"/>
<gene>
    <name evidence="2" type="ORF">EEDITHA_LOCUS18446</name>
</gene>
<dbReference type="Proteomes" id="UP001153954">
    <property type="component" value="Unassembled WGS sequence"/>
</dbReference>
<protein>
    <submittedName>
        <fullName evidence="2">Uncharacterized protein</fullName>
    </submittedName>
</protein>
<evidence type="ECO:0000313" key="3">
    <source>
        <dbReference type="Proteomes" id="UP001153954"/>
    </source>
</evidence>
<name>A0AAU9UWV6_EUPED</name>
<comment type="caution">
    <text evidence="2">The sequence shown here is derived from an EMBL/GenBank/DDBJ whole genome shotgun (WGS) entry which is preliminary data.</text>
</comment>